<evidence type="ECO:0000313" key="1">
    <source>
        <dbReference type="EMBL" id="KAI3693795.1"/>
    </source>
</evidence>
<keyword evidence="2" id="KW-1185">Reference proteome</keyword>
<name>A0ACB8Z937_9ASTR</name>
<reference evidence="1 2" key="2">
    <citation type="journal article" date="2022" name="Mol. Ecol. Resour.">
        <title>The genomes of chicory, endive, great burdock and yacon provide insights into Asteraceae paleo-polyploidization history and plant inulin production.</title>
        <authorList>
            <person name="Fan W."/>
            <person name="Wang S."/>
            <person name="Wang H."/>
            <person name="Wang A."/>
            <person name="Jiang F."/>
            <person name="Liu H."/>
            <person name="Zhao H."/>
            <person name="Xu D."/>
            <person name="Zhang Y."/>
        </authorList>
    </citation>
    <scope>NUCLEOTIDE SEQUENCE [LARGE SCALE GENOMIC DNA]</scope>
    <source>
        <strain evidence="2">cv. Yunnan</strain>
        <tissue evidence="1">Leaves</tissue>
    </source>
</reference>
<proteinExistence type="predicted"/>
<comment type="caution">
    <text evidence="1">The sequence shown here is derived from an EMBL/GenBank/DDBJ whole genome shotgun (WGS) entry which is preliminary data.</text>
</comment>
<dbReference type="EMBL" id="CM042043">
    <property type="protein sequence ID" value="KAI3693795.1"/>
    <property type="molecule type" value="Genomic_DNA"/>
</dbReference>
<dbReference type="Proteomes" id="UP001056120">
    <property type="component" value="Linkage Group LG26"/>
</dbReference>
<protein>
    <submittedName>
        <fullName evidence="1">Uncharacterized protein</fullName>
    </submittedName>
</protein>
<reference evidence="2" key="1">
    <citation type="journal article" date="2022" name="Mol. Ecol. Resour.">
        <title>The genomes of chicory, endive, great burdock and yacon provide insights into Asteraceae palaeo-polyploidization history and plant inulin production.</title>
        <authorList>
            <person name="Fan W."/>
            <person name="Wang S."/>
            <person name="Wang H."/>
            <person name="Wang A."/>
            <person name="Jiang F."/>
            <person name="Liu H."/>
            <person name="Zhao H."/>
            <person name="Xu D."/>
            <person name="Zhang Y."/>
        </authorList>
    </citation>
    <scope>NUCLEOTIDE SEQUENCE [LARGE SCALE GENOMIC DNA]</scope>
    <source>
        <strain evidence="2">cv. Yunnan</strain>
    </source>
</reference>
<accession>A0ACB8Z937</accession>
<sequence>MANSRGFAVSRSDSSDHTGSYSNVNPDLNQVLQQQLLRANNHRNQLDVMAVTDVNNRSESDCFNAALFMPPFLTSSSLPGTSRPPNSVTNLNSFLESVTPVVPAQKPSETDLKKEAEIHPYYCIGDLWESFQEWSAYGAGVPFLLNGRHRTTQYYVPFLSGMQLYIDPKKPKIGSLAEENAVKSNEPNQQTNLVSDGSFASLNLNNQKLKQVLLTDNKTDVCGSRGTLAFEYMEQDRPHTRKPLSEKASVLGSQFPELNQYRSCDLSPSSWICVAWYPIYRIPVGTTLEDLEASFLTLHALSTQRGSNNEAESSYRNARGVHAELDLSSMVRLPVFGLASYS</sequence>
<organism evidence="1 2">
    <name type="scientific">Smallanthus sonchifolius</name>
    <dbReference type="NCBI Taxonomy" id="185202"/>
    <lineage>
        <taxon>Eukaryota</taxon>
        <taxon>Viridiplantae</taxon>
        <taxon>Streptophyta</taxon>
        <taxon>Embryophyta</taxon>
        <taxon>Tracheophyta</taxon>
        <taxon>Spermatophyta</taxon>
        <taxon>Magnoliopsida</taxon>
        <taxon>eudicotyledons</taxon>
        <taxon>Gunneridae</taxon>
        <taxon>Pentapetalae</taxon>
        <taxon>asterids</taxon>
        <taxon>campanulids</taxon>
        <taxon>Asterales</taxon>
        <taxon>Asteraceae</taxon>
        <taxon>Asteroideae</taxon>
        <taxon>Heliantheae alliance</taxon>
        <taxon>Millerieae</taxon>
        <taxon>Smallanthus</taxon>
    </lineage>
</organism>
<evidence type="ECO:0000313" key="2">
    <source>
        <dbReference type="Proteomes" id="UP001056120"/>
    </source>
</evidence>
<gene>
    <name evidence="1" type="ORF">L1987_76747</name>
</gene>